<feature type="domain" description="Peptidase C-terminal archaeal/bacterial" evidence="3">
    <location>
        <begin position="91"/>
        <end position="160"/>
    </location>
</feature>
<dbReference type="EMBL" id="LN890656">
    <property type="protein sequence ID" value="CUS05612.1"/>
    <property type="molecule type" value="Genomic_DNA"/>
</dbReference>
<keyword evidence="5" id="KW-1185">Reference proteome</keyword>
<dbReference type="SUPFAM" id="SSF89260">
    <property type="entry name" value="Collagen-binding domain"/>
    <property type="match status" value="1"/>
</dbReference>
<evidence type="ECO:0000259" key="3">
    <source>
        <dbReference type="Pfam" id="PF04151"/>
    </source>
</evidence>
<gene>
    <name evidence="4" type="ORF">CFX0092_B0078</name>
</gene>
<feature type="signal peptide" evidence="2">
    <location>
        <begin position="1"/>
        <end position="29"/>
    </location>
</feature>
<feature type="domain" description="Peptidase C-terminal archaeal/bacterial" evidence="3">
    <location>
        <begin position="202"/>
        <end position="268"/>
    </location>
</feature>
<dbReference type="Gene3D" id="2.60.120.260">
    <property type="entry name" value="Galactose-binding domain-like"/>
    <property type="match status" value="1"/>
</dbReference>
<accession>A0A160T6R4</accession>
<dbReference type="RefSeq" id="WP_095045003.1">
    <property type="nucleotide sequence ID" value="NZ_LN890656.1"/>
</dbReference>
<protein>
    <recommendedName>
        <fullName evidence="3">Peptidase C-terminal archaeal/bacterial domain-containing protein</fullName>
    </recommendedName>
</protein>
<dbReference type="Pfam" id="PF22633">
    <property type="entry name" value="F5_F8_type_C_2"/>
    <property type="match status" value="1"/>
</dbReference>
<dbReference type="AlphaFoldDB" id="A0A160T6R4"/>
<dbReference type="Proteomes" id="UP000215027">
    <property type="component" value="Chromosome II"/>
</dbReference>
<proteinExistence type="predicted"/>
<evidence type="ECO:0000256" key="1">
    <source>
        <dbReference type="SAM" id="MobiDB-lite"/>
    </source>
</evidence>
<evidence type="ECO:0000313" key="4">
    <source>
        <dbReference type="EMBL" id="CUS05612.1"/>
    </source>
</evidence>
<name>A0A160T6R4_9CHLR</name>
<organism evidence="4 5">
    <name type="scientific">Candidatus Promineifilum breve</name>
    <dbReference type="NCBI Taxonomy" id="1806508"/>
    <lineage>
        <taxon>Bacteria</taxon>
        <taxon>Bacillati</taxon>
        <taxon>Chloroflexota</taxon>
        <taxon>Ardenticatenia</taxon>
        <taxon>Candidatus Promineifilales</taxon>
        <taxon>Candidatus Promineifilaceae</taxon>
        <taxon>Candidatus Promineifilum</taxon>
    </lineage>
</organism>
<sequence>MTLSSRKAVVQVTLILVILLTLGAGVAVAQSAPVPTPAADASPTEAAPPAGTPMVQPPFPGAPLTPATDRDDGRTITNGKTLKGRINPINDYDWYYFYATSGQAVTLQVFRKGTSLDPQLILHAPDGSMLTSDDNSGGNLNPLISNFPMDVSGRYGIGVVSYNQQTSGNYSLRMDMAGADKDDNRLMTSGKNYSGKILPTSDTDGYFFEGIEGQRASIQMNRNGGTLDSYLYLYGPDGWQLASDDDSGEGVNALIADFTLPEAGLYHVIAKSFGGNSGGGYKLRVDLTAPNLALNKPSTAWDSDEPWYLPEYGNDGDLGTRWAGYYGTNWWWVDLGSPMTFNQVKINWEAAYATEYFVGWSDAPECLGTYTGFNYSANAIGYKVHNLGLRTARCVAIRMDTALYWATNYSFWEFEVYHLANNAAPLDSLPANVVLVDTVPAADFGDEALVEVELGNPTD</sequence>
<dbReference type="Pfam" id="PF04151">
    <property type="entry name" value="PPC"/>
    <property type="match status" value="2"/>
</dbReference>
<dbReference type="OrthoDB" id="1098018at2"/>
<dbReference type="InterPro" id="IPR008979">
    <property type="entry name" value="Galactose-bd-like_sf"/>
</dbReference>
<reference evidence="4" key="1">
    <citation type="submission" date="2016-01" db="EMBL/GenBank/DDBJ databases">
        <authorList>
            <person name="Mcilroy J.S."/>
            <person name="Karst M S."/>
            <person name="Albertsen M."/>
        </authorList>
    </citation>
    <scope>NUCLEOTIDE SEQUENCE</scope>
    <source>
        <strain evidence="4">Cfx-K</strain>
    </source>
</reference>
<dbReference type="Gene3D" id="2.60.120.380">
    <property type="match status" value="2"/>
</dbReference>
<dbReference type="InterPro" id="IPR007280">
    <property type="entry name" value="Peptidase_C_arc/bac"/>
</dbReference>
<evidence type="ECO:0000313" key="5">
    <source>
        <dbReference type="Proteomes" id="UP000215027"/>
    </source>
</evidence>
<feature type="chain" id="PRO_5007820084" description="Peptidase C-terminal archaeal/bacterial domain-containing protein" evidence="2">
    <location>
        <begin position="30"/>
        <end position="459"/>
    </location>
</feature>
<dbReference type="SUPFAM" id="SSF49785">
    <property type="entry name" value="Galactose-binding domain-like"/>
    <property type="match status" value="1"/>
</dbReference>
<feature type="region of interest" description="Disordered" evidence="1">
    <location>
        <begin position="34"/>
        <end position="82"/>
    </location>
</feature>
<evidence type="ECO:0000256" key="2">
    <source>
        <dbReference type="SAM" id="SignalP"/>
    </source>
</evidence>
<keyword evidence="2" id="KW-0732">Signal</keyword>
<dbReference type="KEGG" id="pbf:CFX0092_B0078"/>